<dbReference type="OrthoDB" id="1046782at2759"/>
<protein>
    <recommendedName>
        <fullName evidence="4">PLC-like phosphodiesterase</fullName>
    </recommendedName>
</protein>
<feature type="chain" id="PRO_5005548539" description="PLC-like phosphodiesterase" evidence="1">
    <location>
        <begin position="31"/>
        <end position="378"/>
    </location>
</feature>
<keyword evidence="3" id="KW-1185">Reference proteome</keyword>
<dbReference type="PANTHER" id="PTHR13593:SF140">
    <property type="entry name" value="PLC-LIKE PHOSPHODIESTERASE"/>
    <property type="match status" value="1"/>
</dbReference>
<dbReference type="Proteomes" id="UP000054350">
    <property type="component" value="Unassembled WGS sequence"/>
</dbReference>
<dbReference type="EMBL" id="GG745377">
    <property type="protein sequence ID" value="KNE72176.1"/>
    <property type="molecule type" value="Genomic_DNA"/>
</dbReference>
<dbReference type="VEuPathDB" id="FungiDB:AMAG_16663"/>
<sequence>MSGHIHFAPCRALFLAAILALLFFADRTHAAAVDARKCNGLASICTRPFLRTTFPGAHNVGTDALTCTYQVDTCKKSLAAPKPISDTSFPDGPRVTAEFAARAANATAKTGTQEGLFGCKQTKNTCTLPGLAIPCGFKCQDRGVTALLDAGIRWLDMDFCGFFPGALAKEPFACHAGPKLIGTAYGRPAAQAFADMGAWVRAHPDDLVVIYLSDQKDFDAAGYAQLSKSMSDAFGAYLYRGTAAQLKAAHVGDLLAQNVRVVVTGKDAWAGDLPQVPVQLLGIIDSYSHDLSPVDPTEAVRAACAKADIDHPVLVQAIGRAELGLHAICINDIERGIDVGKLLDAVPHCPVLGVIKDYAAASRGMVEKVAARNQAAIV</sequence>
<dbReference type="InterPro" id="IPR051057">
    <property type="entry name" value="PI-PLC_domain"/>
</dbReference>
<evidence type="ECO:0000313" key="3">
    <source>
        <dbReference type="Proteomes" id="UP000054350"/>
    </source>
</evidence>
<gene>
    <name evidence="2" type="ORF">AMAG_16663</name>
</gene>
<reference evidence="3" key="2">
    <citation type="submission" date="2009-11" db="EMBL/GenBank/DDBJ databases">
        <title>The Genome Sequence of Allomyces macrogynus strain ATCC 38327.</title>
        <authorList>
            <consortium name="The Broad Institute Genome Sequencing Platform"/>
            <person name="Russ C."/>
            <person name="Cuomo C."/>
            <person name="Shea T."/>
            <person name="Young S.K."/>
            <person name="Zeng Q."/>
            <person name="Koehrsen M."/>
            <person name="Haas B."/>
            <person name="Borodovsky M."/>
            <person name="Guigo R."/>
            <person name="Alvarado L."/>
            <person name="Berlin A."/>
            <person name="Borenstein D."/>
            <person name="Chen Z."/>
            <person name="Engels R."/>
            <person name="Freedman E."/>
            <person name="Gellesch M."/>
            <person name="Goldberg J."/>
            <person name="Griggs A."/>
            <person name="Gujja S."/>
            <person name="Heiman D."/>
            <person name="Hepburn T."/>
            <person name="Howarth C."/>
            <person name="Jen D."/>
            <person name="Larson L."/>
            <person name="Lewis B."/>
            <person name="Mehta T."/>
            <person name="Park D."/>
            <person name="Pearson M."/>
            <person name="Roberts A."/>
            <person name="Saif S."/>
            <person name="Shenoy N."/>
            <person name="Sisk P."/>
            <person name="Stolte C."/>
            <person name="Sykes S."/>
            <person name="Walk T."/>
            <person name="White J."/>
            <person name="Yandava C."/>
            <person name="Burger G."/>
            <person name="Gray M.W."/>
            <person name="Holland P.W.H."/>
            <person name="King N."/>
            <person name="Lang F.B.F."/>
            <person name="Roger A.J."/>
            <person name="Ruiz-Trillo I."/>
            <person name="Lander E."/>
            <person name="Nusbaum C."/>
        </authorList>
    </citation>
    <scope>NUCLEOTIDE SEQUENCE [LARGE SCALE GENOMIC DNA]</scope>
    <source>
        <strain evidence="3">ATCC 38327</strain>
    </source>
</reference>
<accession>A0A0L0TBT0</accession>
<evidence type="ECO:0000256" key="1">
    <source>
        <dbReference type="SAM" id="SignalP"/>
    </source>
</evidence>
<dbReference type="AlphaFoldDB" id="A0A0L0TBT0"/>
<dbReference type="GO" id="GO:0008081">
    <property type="term" value="F:phosphoric diester hydrolase activity"/>
    <property type="evidence" value="ECO:0007669"/>
    <property type="project" value="InterPro"/>
</dbReference>
<dbReference type="InterPro" id="IPR017946">
    <property type="entry name" value="PLC-like_Pdiesterase_TIM-brl"/>
</dbReference>
<keyword evidence="1" id="KW-0732">Signal</keyword>
<proteinExistence type="predicted"/>
<dbReference type="PANTHER" id="PTHR13593">
    <property type="match status" value="1"/>
</dbReference>
<dbReference type="GO" id="GO:0006629">
    <property type="term" value="P:lipid metabolic process"/>
    <property type="evidence" value="ECO:0007669"/>
    <property type="project" value="InterPro"/>
</dbReference>
<dbReference type="Gene3D" id="3.20.20.190">
    <property type="entry name" value="Phosphatidylinositol (PI) phosphodiesterase"/>
    <property type="match status" value="1"/>
</dbReference>
<organism evidence="2 3">
    <name type="scientific">Allomyces macrogynus (strain ATCC 38327)</name>
    <name type="common">Allomyces javanicus var. macrogynus</name>
    <dbReference type="NCBI Taxonomy" id="578462"/>
    <lineage>
        <taxon>Eukaryota</taxon>
        <taxon>Fungi</taxon>
        <taxon>Fungi incertae sedis</taxon>
        <taxon>Blastocladiomycota</taxon>
        <taxon>Blastocladiomycetes</taxon>
        <taxon>Blastocladiales</taxon>
        <taxon>Blastocladiaceae</taxon>
        <taxon>Allomyces</taxon>
    </lineage>
</organism>
<evidence type="ECO:0000313" key="2">
    <source>
        <dbReference type="EMBL" id="KNE72176.1"/>
    </source>
</evidence>
<evidence type="ECO:0008006" key="4">
    <source>
        <dbReference type="Google" id="ProtNLM"/>
    </source>
</evidence>
<feature type="signal peptide" evidence="1">
    <location>
        <begin position="1"/>
        <end position="30"/>
    </location>
</feature>
<reference evidence="2 3" key="1">
    <citation type="submission" date="2009-11" db="EMBL/GenBank/DDBJ databases">
        <title>Annotation of Allomyces macrogynus ATCC 38327.</title>
        <authorList>
            <consortium name="The Broad Institute Genome Sequencing Platform"/>
            <person name="Russ C."/>
            <person name="Cuomo C."/>
            <person name="Burger G."/>
            <person name="Gray M.W."/>
            <person name="Holland P.W.H."/>
            <person name="King N."/>
            <person name="Lang F.B.F."/>
            <person name="Roger A.J."/>
            <person name="Ruiz-Trillo I."/>
            <person name="Young S.K."/>
            <person name="Zeng Q."/>
            <person name="Gargeya S."/>
            <person name="Fitzgerald M."/>
            <person name="Haas B."/>
            <person name="Abouelleil A."/>
            <person name="Alvarado L."/>
            <person name="Arachchi H.M."/>
            <person name="Berlin A."/>
            <person name="Chapman S.B."/>
            <person name="Gearin G."/>
            <person name="Goldberg J."/>
            <person name="Griggs A."/>
            <person name="Gujja S."/>
            <person name="Hansen M."/>
            <person name="Heiman D."/>
            <person name="Howarth C."/>
            <person name="Larimer J."/>
            <person name="Lui A."/>
            <person name="MacDonald P.J.P."/>
            <person name="McCowen C."/>
            <person name="Montmayeur A."/>
            <person name="Murphy C."/>
            <person name="Neiman D."/>
            <person name="Pearson M."/>
            <person name="Priest M."/>
            <person name="Roberts A."/>
            <person name="Saif S."/>
            <person name="Shea T."/>
            <person name="Sisk P."/>
            <person name="Stolte C."/>
            <person name="Sykes S."/>
            <person name="Wortman J."/>
            <person name="Nusbaum C."/>
            <person name="Birren B."/>
        </authorList>
    </citation>
    <scope>NUCLEOTIDE SEQUENCE [LARGE SCALE GENOMIC DNA]</scope>
    <source>
        <strain evidence="2 3">ATCC 38327</strain>
    </source>
</reference>
<name>A0A0L0TBT0_ALLM3</name>
<dbReference type="SUPFAM" id="SSF51695">
    <property type="entry name" value="PLC-like phosphodiesterases"/>
    <property type="match status" value="1"/>
</dbReference>